<dbReference type="InterPro" id="IPR057678">
    <property type="entry name" value="DUF7918"/>
</dbReference>
<protein>
    <recommendedName>
        <fullName evidence="1">DUF7918 domain-containing protein</fullName>
    </recommendedName>
</protein>
<sequence length="306" mass="34872">MAILSCFPGLKANVRVGGELAKEYDAPPEEVEARSKTFEFHKLRSRVGEGTPYSLSYIEAKPGESFEFVIDTRSIKLERSEKPQKFQVTAVLDGFRAHPKLFSSEVFTFSKCLTGSPKTDFSETTFNFAALEILEKPVPEKDIKKQIEEANNYGTLLIKLDLIHTKPGSPQPINFDLATPKPPVLEVAEKILKGKAVDSKTTFQSQRIYVPSFVGIDYADSKRRPFAIFEFRYRTMEGLIREFIVPRPEEVIDVEEEYMRIKHIKPEIAVEARGIKREPMDAALFAARYKQRRLEDGKVEIDLTDD</sequence>
<name>A0AAE0JRA8_9PEZI</name>
<accession>A0AAE0JRA8</accession>
<feature type="domain" description="DUF7918" evidence="1">
    <location>
        <begin position="9"/>
        <end position="247"/>
    </location>
</feature>
<keyword evidence="3" id="KW-1185">Reference proteome</keyword>
<dbReference type="Pfam" id="PF25534">
    <property type="entry name" value="DUF7918"/>
    <property type="match status" value="1"/>
</dbReference>
<dbReference type="EMBL" id="JAUEPP010000001">
    <property type="protein sequence ID" value="KAK3356276.1"/>
    <property type="molecule type" value="Genomic_DNA"/>
</dbReference>
<gene>
    <name evidence="2" type="ORF">B0H65DRAFT_454540</name>
</gene>
<dbReference type="PANTHER" id="PTHR36223">
    <property type="entry name" value="BETA-LACTAMASE-TYPE TRANSPEPTIDASE FOLD DOMAIN CONTAINING PROTEIN"/>
    <property type="match status" value="1"/>
</dbReference>
<dbReference type="GeneID" id="87863352"/>
<evidence type="ECO:0000259" key="1">
    <source>
        <dbReference type="Pfam" id="PF25534"/>
    </source>
</evidence>
<evidence type="ECO:0000313" key="3">
    <source>
        <dbReference type="Proteomes" id="UP001278500"/>
    </source>
</evidence>
<dbReference type="AlphaFoldDB" id="A0AAE0JRA8"/>
<dbReference type="Proteomes" id="UP001278500">
    <property type="component" value="Unassembled WGS sequence"/>
</dbReference>
<dbReference type="PANTHER" id="PTHR36223:SF1">
    <property type="entry name" value="TRANSCRIPTION ELONGATION FACTOR EAF N-TERMINAL DOMAIN-CONTAINING PROTEIN"/>
    <property type="match status" value="1"/>
</dbReference>
<dbReference type="RefSeq" id="XP_062687653.1">
    <property type="nucleotide sequence ID" value="XM_062826198.1"/>
</dbReference>
<organism evidence="2 3">
    <name type="scientific">Neurospora tetraspora</name>
    <dbReference type="NCBI Taxonomy" id="94610"/>
    <lineage>
        <taxon>Eukaryota</taxon>
        <taxon>Fungi</taxon>
        <taxon>Dikarya</taxon>
        <taxon>Ascomycota</taxon>
        <taxon>Pezizomycotina</taxon>
        <taxon>Sordariomycetes</taxon>
        <taxon>Sordariomycetidae</taxon>
        <taxon>Sordariales</taxon>
        <taxon>Sordariaceae</taxon>
        <taxon>Neurospora</taxon>
    </lineage>
</organism>
<proteinExistence type="predicted"/>
<reference evidence="2" key="2">
    <citation type="submission" date="2023-06" db="EMBL/GenBank/DDBJ databases">
        <authorList>
            <consortium name="Lawrence Berkeley National Laboratory"/>
            <person name="Haridas S."/>
            <person name="Hensen N."/>
            <person name="Bonometti L."/>
            <person name="Westerberg I."/>
            <person name="Brannstrom I.O."/>
            <person name="Guillou S."/>
            <person name="Cros-Aarteil S."/>
            <person name="Calhoun S."/>
            <person name="Kuo A."/>
            <person name="Mondo S."/>
            <person name="Pangilinan J."/>
            <person name="Riley R."/>
            <person name="Labutti K."/>
            <person name="Andreopoulos B."/>
            <person name="Lipzen A."/>
            <person name="Chen C."/>
            <person name="Yanf M."/>
            <person name="Daum C."/>
            <person name="Ng V."/>
            <person name="Clum A."/>
            <person name="Steindorff A."/>
            <person name="Ohm R."/>
            <person name="Martin F."/>
            <person name="Silar P."/>
            <person name="Natvig D."/>
            <person name="Lalanne C."/>
            <person name="Gautier V."/>
            <person name="Ament-Velasquez S.L."/>
            <person name="Kruys A."/>
            <person name="Hutchinson M.I."/>
            <person name="Powell A.J."/>
            <person name="Barry K."/>
            <person name="Miller A.N."/>
            <person name="Grigoriev I.V."/>
            <person name="Debuchy R."/>
            <person name="Gladieux P."/>
            <person name="Thoren M.H."/>
            <person name="Johannesson H."/>
        </authorList>
    </citation>
    <scope>NUCLEOTIDE SEQUENCE</scope>
    <source>
        <strain evidence="2">CBS 560.94</strain>
    </source>
</reference>
<evidence type="ECO:0000313" key="2">
    <source>
        <dbReference type="EMBL" id="KAK3356276.1"/>
    </source>
</evidence>
<comment type="caution">
    <text evidence="2">The sequence shown here is derived from an EMBL/GenBank/DDBJ whole genome shotgun (WGS) entry which is preliminary data.</text>
</comment>
<reference evidence="2" key="1">
    <citation type="journal article" date="2023" name="Mol. Phylogenet. Evol.">
        <title>Genome-scale phylogeny and comparative genomics of the fungal order Sordariales.</title>
        <authorList>
            <person name="Hensen N."/>
            <person name="Bonometti L."/>
            <person name="Westerberg I."/>
            <person name="Brannstrom I.O."/>
            <person name="Guillou S."/>
            <person name="Cros-Aarteil S."/>
            <person name="Calhoun S."/>
            <person name="Haridas S."/>
            <person name="Kuo A."/>
            <person name="Mondo S."/>
            <person name="Pangilinan J."/>
            <person name="Riley R."/>
            <person name="LaButti K."/>
            <person name="Andreopoulos B."/>
            <person name="Lipzen A."/>
            <person name="Chen C."/>
            <person name="Yan M."/>
            <person name="Daum C."/>
            <person name="Ng V."/>
            <person name="Clum A."/>
            <person name="Steindorff A."/>
            <person name="Ohm R.A."/>
            <person name="Martin F."/>
            <person name="Silar P."/>
            <person name="Natvig D.O."/>
            <person name="Lalanne C."/>
            <person name="Gautier V."/>
            <person name="Ament-Velasquez S.L."/>
            <person name="Kruys A."/>
            <person name="Hutchinson M.I."/>
            <person name="Powell A.J."/>
            <person name="Barry K."/>
            <person name="Miller A.N."/>
            <person name="Grigoriev I.V."/>
            <person name="Debuchy R."/>
            <person name="Gladieux P."/>
            <person name="Hiltunen Thoren M."/>
            <person name="Johannesson H."/>
        </authorList>
    </citation>
    <scope>NUCLEOTIDE SEQUENCE</scope>
    <source>
        <strain evidence="2">CBS 560.94</strain>
    </source>
</reference>